<evidence type="ECO:0000256" key="4">
    <source>
        <dbReference type="ARBA" id="ARBA00022801"/>
    </source>
</evidence>
<evidence type="ECO:0000256" key="2">
    <source>
        <dbReference type="ARBA" id="ARBA00022651"/>
    </source>
</evidence>
<evidence type="ECO:0000256" key="6">
    <source>
        <dbReference type="ARBA" id="ARBA00023295"/>
    </source>
</evidence>
<evidence type="ECO:0000256" key="1">
    <source>
        <dbReference type="ARBA" id="ARBA00009865"/>
    </source>
</evidence>
<dbReference type="InterPro" id="IPR005084">
    <property type="entry name" value="CBM6"/>
</dbReference>
<keyword evidence="5" id="KW-0119">Carbohydrate metabolism</keyword>
<evidence type="ECO:0000256" key="5">
    <source>
        <dbReference type="ARBA" id="ARBA00023277"/>
    </source>
</evidence>
<keyword evidence="3" id="KW-0732">Signal</keyword>
<dbReference type="PANTHER" id="PTHR43772">
    <property type="entry name" value="ENDO-1,4-BETA-XYLANASE"/>
    <property type="match status" value="1"/>
</dbReference>
<sequence>MSGLVLLLGGAAQAQNPFITNQFTADPTARVFNGRVYVYPSHDILATPERGKVGWFCMEDYHVFSSANLTDWTDHGVIVTQNQVPWVKPDSYSMWAPDCIARNGKYYFYFPTTPRDTTINKGFTVGVAVADKPAGPFVPQPQPIKGVRGIDPNVLIDKDGQAYLYWSQGNIYAAKLKPNMLELASEPVTLGELPTKGLKEGPFVFERQGIYYLTYPHVENKTERLEYATSTSPLGPFTVKGVIMDESPTGCWTNHHSMLPFNNQWYLFYHHNDLSPAFDKSRSVRLDSLFFEPDGAIRKVVPTLRGVGLTDARQKIQLDRYSRLSSRGAAIAFLDPANPFQGWKTVLADNQGWVQYNGVAFGKQAPKTVMLRVQAATGATVQLRTDGATGPLLAQVTVPKGSQWQEVKAPVAAFKPGTHALVVSAKTSTPVEIDWVKFE</sequence>
<keyword evidence="6 7" id="KW-0326">Glycosidase</keyword>
<dbReference type="Gene3D" id="2.60.120.260">
    <property type="entry name" value="Galactose-binding domain-like"/>
    <property type="match status" value="1"/>
</dbReference>
<dbReference type="SMART" id="SM00606">
    <property type="entry name" value="CBD_IV"/>
    <property type="match status" value="1"/>
</dbReference>
<keyword evidence="4 7" id="KW-0378">Hydrolase</keyword>
<dbReference type="PROSITE" id="PS51175">
    <property type="entry name" value="CBM6"/>
    <property type="match status" value="1"/>
</dbReference>
<dbReference type="InterPro" id="IPR023296">
    <property type="entry name" value="Glyco_hydro_beta-prop_sf"/>
</dbReference>
<proteinExistence type="inferred from homology"/>
<evidence type="ECO:0000313" key="9">
    <source>
        <dbReference type="EMBL" id="GGG49785.1"/>
    </source>
</evidence>
<evidence type="ECO:0000259" key="8">
    <source>
        <dbReference type="PROSITE" id="PS51175"/>
    </source>
</evidence>
<dbReference type="Proteomes" id="UP000601361">
    <property type="component" value="Unassembled WGS sequence"/>
</dbReference>
<gene>
    <name evidence="9" type="ORF">GCM10011378_27330</name>
</gene>
<dbReference type="CDD" id="cd04084">
    <property type="entry name" value="CBM6_xylanase-like"/>
    <property type="match status" value="1"/>
</dbReference>
<feature type="domain" description="CBM6" evidence="8">
    <location>
        <begin position="314"/>
        <end position="439"/>
    </location>
</feature>
<dbReference type="CDD" id="cd08990">
    <property type="entry name" value="GH43_AXH_like"/>
    <property type="match status" value="1"/>
</dbReference>
<dbReference type="SUPFAM" id="SSF49785">
    <property type="entry name" value="Galactose-binding domain-like"/>
    <property type="match status" value="1"/>
</dbReference>
<dbReference type="EMBL" id="BMGS01000007">
    <property type="protein sequence ID" value="GGG49785.1"/>
    <property type="molecule type" value="Genomic_DNA"/>
</dbReference>
<dbReference type="Pfam" id="PF04616">
    <property type="entry name" value="Glyco_hydro_43"/>
    <property type="match status" value="1"/>
</dbReference>
<evidence type="ECO:0000256" key="7">
    <source>
        <dbReference type="RuleBase" id="RU361187"/>
    </source>
</evidence>
<accession>A0ABQ1X0A5</accession>
<keyword evidence="2" id="KW-0858">Xylan degradation</keyword>
<keyword evidence="2" id="KW-0624">Polysaccharide degradation</keyword>
<name>A0ABQ1X0A5_9BACT</name>
<dbReference type="PANTHER" id="PTHR43772:SF2">
    <property type="entry name" value="PUTATIVE (AFU_ORTHOLOGUE AFUA_2G04480)-RELATED"/>
    <property type="match status" value="1"/>
</dbReference>
<dbReference type="SUPFAM" id="SSF75005">
    <property type="entry name" value="Arabinanase/levansucrase/invertase"/>
    <property type="match status" value="1"/>
</dbReference>
<dbReference type="InterPro" id="IPR052176">
    <property type="entry name" value="Glycosyl_Hydrlase_43_Enz"/>
</dbReference>
<dbReference type="InterPro" id="IPR006584">
    <property type="entry name" value="Cellulose-bd_IV"/>
</dbReference>
<comment type="similarity">
    <text evidence="1 7">Belongs to the glycosyl hydrolase 43 family.</text>
</comment>
<evidence type="ECO:0000256" key="3">
    <source>
        <dbReference type="ARBA" id="ARBA00022729"/>
    </source>
</evidence>
<keyword evidence="10" id="KW-1185">Reference proteome</keyword>
<dbReference type="Gene3D" id="2.115.10.20">
    <property type="entry name" value="Glycosyl hydrolase domain, family 43"/>
    <property type="match status" value="1"/>
</dbReference>
<comment type="caution">
    <text evidence="9">The sequence shown here is derived from an EMBL/GenBank/DDBJ whole genome shotgun (WGS) entry which is preliminary data.</text>
</comment>
<reference evidence="10" key="1">
    <citation type="journal article" date="2019" name="Int. J. Syst. Evol. Microbiol.">
        <title>The Global Catalogue of Microorganisms (GCM) 10K type strain sequencing project: providing services to taxonomists for standard genome sequencing and annotation.</title>
        <authorList>
            <consortium name="The Broad Institute Genomics Platform"/>
            <consortium name="The Broad Institute Genome Sequencing Center for Infectious Disease"/>
            <person name="Wu L."/>
            <person name="Ma J."/>
        </authorList>
    </citation>
    <scope>NUCLEOTIDE SEQUENCE [LARGE SCALE GENOMIC DNA]</scope>
    <source>
        <strain evidence="10">CGMCC 1.12990</strain>
    </source>
</reference>
<dbReference type="Pfam" id="PF03422">
    <property type="entry name" value="CBM_6"/>
    <property type="match status" value="1"/>
</dbReference>
<organism evidence="9 10">
    <name type="scientific">Hymenobacter glacieicola</name>
    <dbReference type="NCBI Taxonomy" id="1562124"/>
    <lineage>
        <taxon>Bacteria</taxon>
        <taxon>Pseudomonadati</taxon>
        <taxon>Bacteroidota</taxon>
        <taxon>Cytophagia</taxon>
        <taxon>Cytophagales</taxon>
        <taxon>Hymenobacteraceae</taxon>
        <taxon>Hymenobacter</taxon>
    </lineage>
</organism>
<protein>
    <recommendedName>
        <fullName evidence="8">CBM6 domain-containing protein</fullName>
    </recommendedName>
</protein>
<dbReference type="InterPro" id="IPR006710">
    <property type="entry name" value="Glyco_hydro_43"/>
</dbReference>
<evidence type="ECO:0000313" key="10">
    <source>
        <dbReference type="Proteomes" id="UP000601361"/>
    </source>
</evidence>
<dbReference type="InterPro" id="IPR008979">
    <property type="entry name" value="Galactose-bd-like_sf"/>
</dbReference>